<protein>
    <submittedName>
        <fullName evidence="2">Methyltransferase domain-containing protein</fullName>
    </submittedName>
</protein>
<evidence type="ECO:0000259" key="1">
    <source>
        <dbReference type="Pfam" id="PF13847"/>
    </source>
</evidence>
<dbReference type="PANTHER" id="PTHR43861">
    <property type="entry name" value="TRANS-ACONITATE 2-METHYLTRANSFERASE-RELATED"/>
    <property type="match status" value="1"/>
</dbReference>
<dbReference type="RefSeq" id="WP_191760150.1">
    <property type="nucleotide sequence ID" value="NZ_VJXY01000033.1"/>
</dbReference>
<dbReference type="Gene3D" id="3.40.50.150">
    <property type="entry name" value="Vaccinia Virus protein VP39"/>
    <property type="match status" value="1"/>
</dbReference>
<dbReference type="GO" id="GO:0008168">
    <property type="term" value="F:methyltransferase activity"/>
    <property type="evidence" value="ECO:0007669"/>
    <property type="project" value="UniProtKB-KW"/>
</dbReference>
<dbReference type="GO" id="GO:0032259">
    <property type="term" value="P:methylation"/>
    <property type="evidence" value="ECO:0007669"/>
    <property type="project" value="UniProtKB-KW"/>
</dbReference>
<dbReference type="SUPFAM" id="SSF53335">
    <property type="entry name" value="S-adenosyl-L-methionine-dependent methyltransferases"/>
    <property type="match status" value="1"/>
</dbReference>
<dbReference type="Proteomes" id="UP001165986">
    <property type="component" value="Unassembled WGS sequence"/>
</dbReference>
<dbReference type="CDD" id="cd02440">
    <property type="entry name" value="AdoMet_MTases"/>
    <property type="match status" value="1"/>
</dbReference>
<keyword evidence="3" id="KW-1185">Reference proteome</keyword>
<dbReference type="AlphaFoldDB" id="A0AA40T1L8"/>
<dbReference type="EMBL" id="VJXY01000033">
    <property type="protein sequence ID" value="MBD6618955.1"/>
    <property type="molecule type" value="Genomic_DNA"/>
</dbReference>
<accession>A0AA40T1L8</accession>
<dbReference type="Pfam" id="PF13847">
    <property type="entry name" value="Methyltransf_31"/>
    <property type="match status" value="1"/>
</dbReference>
<name>A0AA40T1L8_9NOST</name>
<feature type="domain" description="Methyltransferase" evidence="1">
    <location>
        <begin position="50"/>
        <end position="158"/>
    </location>
</feature>
<dbReference type="PANTHER" id="PTHR43861:SF1">
    <property type="entry name" value="TRANS-ACONITATE 2-METHYLTRANSFERASE"/>
    <property type="match status" value="1"/>
</dbReference>
<dbReference type="InterPro" id="IPR029063">
    <property type="entry name" value="SAM-dependent_MTases_sf"/>
</dbReference>
<keyword evidence="2" id="KW-0489">Methyltransferase</keyword>
<evidence type="ECO:0000313" key="2">
    <source>
        <dbReference type="EMBL" id="MBD6618955.1"/>
    </source>
</evidence>
<dbReference type="InterPro" id="IPR025714">
    <property type="entry name" value="Methyltranfer_dom"/>
</dbReference>
<keyword evidence="2" id="KW-0808">Transferase</keyword>
<proteinExistence type="predicted"/>
<evidence type="ECO:0000313" key="3">
    <source>
        <dbReference type="Proteomes" id="UP001165986"/>
    </source>
</evidence>
<reference evidence="2" key="1">
    <citation type="submission" date="2019-07" db="EMBL/GenBank/DDBJ databases">
        <title>Toxilogical consequences of a new and cryptic species of cyanobacteria (Komarekiella delphini-convector) recovered from the epidermis of a bottlenose dolphin and 1500 ft. in the air.</title>
        <authorList>
            <person name="Brown A.O."/>
            <person name="Dvorak P."/>
            <person name="Villanueva C.D."/>
            <person name="Foss A.J."/>
            <person name="Garvey A.D."/>
            <person name="Gibson Q.A."/>
            <person name="Johansen J.R."/>
            <person name="Casamatta D.A."/>
        </authorList>
    </citation>
    <scope>NUCLEOTIDE SEQUENCE</scope>
    <source>
        <strain evidence="2">SJRDD-AB1</strain>
    </source>
</reference>
<gene>
    <name evidence="2" type="ORF">FNW02_24805</name>
</gene>
<organism evidence="2 3">
    <name type="scientific">Komarekiella delphini-convector SJRDD-AB1</name>
    <dbReference type="NCBI Taxonomy" id="2593771"/>
    <lineage>
        <taxon>Bacteria</taxon>
        <taxon>Bacillati</taxon>
        <taxon>Cyanobacteriota</taxon>
        <taxon>Cyanophyceae</taxon>
        <taxon>Nostocales</taxon>
        <taxon>Nostocaceae</taxon>
        <taxon>Komarekiella</taxon>
        <taxon>Komarekiella delphini-convector</taxon>
    </lineage>
</organism>
<sequence length="236" mass="26736">MNSFPAWYFDESKMAGVDFEDVAQVEAYDCNQTSSTPEKEQALVTRLGISSKHTIIDFGAGTGTFAIQASLAGASVHAIDISQAMLNYAQRKAKTSGVTNIKFHQAGFLTYQHQDEPVDFVVIKNALHILPDFWKMIAFLRIIALLKPNGIFYLRDAIFSFPPTEYETSINEWIKQVAKPEGQGWTAKDFEMHVREEHSTFTWIIEEMLTRAGFKILELTSFTPAYTEYLCIKQLT</sequence>
<comment type="caution">
    <text evidence="2">The sequence shown here is derived from an EMBL/GenBank/DDBJ whole genome shotgun (WGS) entry which is preliminary data.</text>
</comment>